<gene>
    <name evidence="12" type="ORF">A3A40_02585</name>
</gene>
<dbReference type="InterPro" id="IPR003439">
    <property type="entry name" value="ABC_transporter-like_ATP-bd"/>
</dbReference>
<dbReference type="GO" id="GO:0140359">
    <property type="term" value="F:ABC-type transporter activity"/>
    <property type="evidence" value="ECO:0007669"/>
    <property type="project" value="InterPro"/>
</dbReference>
<feature type="domain" description="ABC transporter" evidence="10">
    <location>
        <begin position="358"/>
        <end position="582"/>
    </location>
</feature>
<dbReference type="GO" id="GO:0005886">
    <property type="term" value="C:plasma membrane"/>
    <property type="evidence" value="ECO:0007669"/>
    <property type="project" value="UniProtKB-SubCell"/>
</dbReference>
<dbReference type="Proteomes" id="UP000178427">
    <property type="component" value="Unassembled WGS sequence"/>
</dbReference>
<keyword evidence="6" id="KW-0067">ATP-binding</keyword>
<dbReference type="PROSITE" id="PS50929">
    <property type="entry name" value="ABC_TM1F"/>
    <property type="match status" value="1"/>
</dbReference>
<keyword evidence="8 9" id="KW-0472">Membrane</keyword>
<keyword evidence="5" id="KW-0547">Nucleotide-binding</keyword>
<evidence type="ECO:0000259" key="10">
    <source>
        <dbReference type="PROSITE" id="PS50893"/>
    </source>
</evidence>
<evidence type="ECO:0000256" key="6">
    <source>
        <dbReference type="ARBA" id="ARBA00022840"/>
    </source>
</evidence>
<evidence type="ECO:0000256" key="9">
    <source>
        <dbReference type="SAM" id="Phobius"/>
    </source>
</evidence>
<evidence type="ECO:0000313" key="12">
    <source>
        <dbReference type="EMBL" id="OGG73874.1"/>
    </source>
</evidence>
<name>A0A1F6EJS1_9BACT</name>
<dbReference type="Gene3D" id="1.20.1560.10">
    <property type="entry name" value="ABC transporter type 1, transmembrane domain"/>
    <property type="match status" value="1"/>
</dbReference>
<evidence type="ECO:0008006" key="14">
    <source>
        <dbReference type="Google" id="ProtNLM"/>
    </source>
</evidence>
<feature type="transmembrane region" description="Helical" evidence="9">
    <location>
        <begin position="145"/>
        <end position="167"/>
    </location>
</feature>
<dbReference type="InterPro" id="IPR003593">
    <property type="entry name" value="AAA+_ATPase"/>
</dbReference>
<comment type="subcellular location">
    <subcellularLocation>
        <location evidence="1">Cell membrane</location>
        <topology evidence="1">Multi-pass membrane protein</topology>
    </subcellularLocation>
</comment>
<dbReference type="InterPro" id="IPR039421">
    <property type="entry name" value="Type_1_exporter"/>
</dbReference>
<protein>
    <recommendedName>
        <fullName evidence="14">ABC transporter ATP-binding protein</fullName>
    </recommendedName>
</protein>
<dbReference type="SMART" id="SM00382">
    <property type="entry name" value="AAA"/>
    <property type="match status" value="1"/>
</dbReference>
<feature type="domain" description="ABC transmembrane type-1" evidence="11">
    <location>
        <begin position="28"/>
        <end position="324"/>
    </location>
</feature>
<dbReference type="SUPFAM" id="SSF52540">
    <property type="entry name" value="P-loop containing nucleoside triphosphate hydrolases"/>
    <property type="match status" value="1"/>
</dbReference>
<sequence length="582" mass="64595">MTLLPERLLNVARLLQAAFGAYALHITLIAVLGFFASLLEALGISAVIPIFSFVTGGSGAAADTITHIISGVFAYLHIPYTFRFLLLFVGTLFVVRTLALFAIQNVTARIVFGYERDMRKNMFRVTLMADWPFLSLQKAGHLDQLLLTNTTNTALFFGFFSTMVLIITKTIAYLVIAINISLPVALLSLLAGVLLFFVLKPLFRWNKVFSTEAEGLNRSVAHYVSQHLSGVKTVKALAVEGPVARTASRYFEGIRNVHVRITTLRGFLEMGVQFAGLAFVAGVFAYMYRSGSFNFASFAIIVYAVNQIFAQVQSAQVQLHSLTSMIPYLQSAISHIRSARESGEREHGSIQFSFERDIEFRDVSFSYPKRTGTLDNISFRVPHGKIVAIVGPSGAGKSTIADLLLHLIEPSSGNILIDGRDLKEVSLHHWRKVVGYVPQEPFLLNDTIRNNIAFYDVISDDDMRKFAERANIHDFIETLSEKYDTHIGDRGVFLSGGQRQRIVLTRLLARKPKLLVLDEATSALDPESQTAIRKSIEKLRGEVTVIIIAHSGEMRDAADITITLEDGKVQNIEHRSPKGVVI</sequence>
<proteinExistence type="predicted"/>
<dbReference type="AlphaFoldDB" id="A0A1F6EJS1"/>
<evidence type="ECO:0000256" key="7">
    <source>
        <dbReference type="ARBA" id="ARBA00022989"/>
    </source>
</evidence>
<evidence type="ECO:0000256" key="2">
    <source>
        <dbReference type="ARBA" id="ARBA00022448"/>
    </source>
</evidence>
<dbReference type="FunFam" id="3.40.50.300:FF:000299">
    <property type="entry name" value="ABC transporter ATP-binding protein/permease"/>
    <property type="match status" value="1"/>
</dbReference>
<dbReference type="GO" id="GO:0016887">
    <property type="term" value="F:ATP hydrolysis activity"/>
    <property type="evidence" value="ECO:0007669"/>
    <property type="project" value="InterPro"/>
</dbReference>
<evidence type="ECO:0000313" key="13">
    <source>
        <dbReference type="Proteomes" id="UP000178427"/>
    </source>
</evidence>
<dbReference type="InterPro" id="IPR011527">
    <property type="entry name" value="ABC1_TM_dom"/>
</dbReference>
<evidence type="ECO:0000256" key="8">
    <source>
        <dbReference type="ARBA" id="ARBA00023136"/>
    </source>
</evidence>
<keyword evidence="2" id="KW-0813">Transport</keyword>
<evidence type="ECO:0000256" key="4">
    <source>
        <dbReference type="ARBA" id="ARBA00022692"/>
    </source>
</evidence>
<dbReference type="Pfam" id="PF00005">
    <property type="entry name" value="ABC_tran"/>
    <property type="match status" value="1"/>
</dbReference>
<dbReference type="Gene3D" id="3.40.50.300">
    <property type="entry name" value="P-loop containing nucleotide triphosphate hydrolases"/>
    <property type="match status" value="1"/>
</dbReference>
<dbReference type="PANTHER" id="PTHR24221">
    <property type="entry name" value="ATP-BINDING CASSETTE SUB-FAMILY B"/>
    <property type="match status" value="1"/>
</dbReference>
<feature type="transmembrane region" description="Helical" evidence="9">
    <location>
        <begin position="20"/>
        <end position="48"/>
    </location>
</feature>
<evidence type="ECO:0000256" key="3">
    <source>
        <dbReference type="ARBA" id="ARBA00022475"/>
    </source>
</evidence>
<dbReference type="InterPro" id="IPR027417">
    <property type="entry name" value="P-loop_NTPase"/>
</dbReference>
<evidence type="ECO:0000259" key="11">
    <source>
        <dbReference type="PROSITE" id="PS50929"/>
    </source>
</evidence>
<keyword evidence="4 9" id="KW-0812">Transmembrane</keyword>
<dbReference type="GO" id="GO:0005524">
    <property type="term" value="F:ATP binding"/>
    <property type="evidence" value="ECO:0007669"/>
    <property type="project" value="UniProtKB-KW"/>
</dbReference>
<organism evidence="12 13">
    <name type="scientific">Candidatus Kaiserbacteria bacterium RIFCSPLOWO2_01_FULL_54_20</name>
    <dbReference type="NCBI Taxonomy" id="1798513"/>
    <lineage>
        <taxon>Bacteria</taxon>
        <taxon>Candidatus Kaiseribacteriota</taxon>
    </lineage>
</organism>
<keyword evidence="7 9" id="KW-1133">Transmembrane helix</keyword>
<feature type="transmembrane region" description="Helical" evidence="9">
    <location>
        <begin position="267"/>
        <end position="287"/>
    </location>
</feature>
<dbReference type="EMBL" id="MFMA01000027">
    <property type="protein sequence ID" value="OGG73874.1"/>
    <property type="molecule type" value="Genomic_DNA"/>
</dbReference>
<dbReference type="PANTHER" id="PTHR24221:SF654">
    <property type="entry name" value="ATP-BINDING CASSETTE SUB-FAMILY B MEMBER 6"/>
    <property type="match status" value="1"/>
</dbReference>
<comment type="caution">
    <text evidence="12">The sequence shown here is derived from an EMBL/GenBank/DDBJ whole genome shotgun (WGS) entry which is preliminary data.</text>
</comment>
<evidence type="ECO:0000256" key="5">
    <source>
        <dbReference type="ARBA" id="ARBA00022741"/>
    </source>
</evidence>
<evidence type="ECO:0000256" key="1">
    <source>
        <dbReference type="ARBA" id="ARBA00004651"/>
    </source>
</evidence>
<keyword evidence="3" id="KW-1003">Cell membrane</keyword>
<dbReference type="PROSITE" id="PS50893">
    <property type="entry name" value="ABC_TRANSPORTER_2"/>
    <property type="match status" value="1"/>
</dbReference>
<feature type="transmembrane region" description="Helical" evidence="9">
    <location>
        <begin position="173"/>
        <end position="199"/>
    </location>
</feature>
<feature type="transmembrane region" description="Helical" evidence="9">
    <location>
        <begin position="84"/>
        <end position="112"/>
    </location>
</feature>
<dbReference type="Pfam" id="PF00664">
    <property type="entry name" value="ABC_membrane"/>
    <property type="match status" value="1"/>
</dbReference>
<dbReference type="STRING" id="1798513.A3A40_02585"/>
<reference evidence="12 13" key="1">
    <citation type="journal article" date="2016" name="Nat. Commun.">
        <title>Thousands of microbial genomes shed light on interconnected biogeochemical processes in an aquifer system.</title>
        <authorList>
            <person name="Anantharaman K."/>
            <person name="Brown C.T."/>
            <person name="Hug L.A."/>
            <person name="Sharon I."/>
            <person name="Castelle C.J."/>
            <person name="Probst A.J."/>
            <person name="Thomas B.C."/>
            <person name="Singh A."/>
            <person name="Wilkins M.J."/>
            <person name="Karaoz U."/>
            <person name="Brodie E.L."/>
            <person name="Williams K.H."/>
            <person name="Hubbard S.S."/>
            <person name="Banfield J.F."/>
        </authorList>
    </citation>
    <scope>NUCLEOTIDE SEQUENCE [LARGE SCALE GENOMIC DNA]</scope>
</reference>
<dbReference type="InterPro" id="IPR036640">
    <property type="entry name" value="ABC1_TM_sf"/>
</dbReference>
<accession>A0A1F6EJS1</accession>
<dbReference type="SUPFAM" id="SSF90123">
    <property type="entry name" value="ABC transporter transmembrane region"/>
    <property type="match status" value="1"/>
</dbReference>